<sequence length="306" mass="34868">MILSKFGGLYRIGSRMTLTIDGSIGYSMNQLYEASIIYLRTKINPSLNSIQVSKSAKENNFSLTMNKAEKIVDVFEGVQLLWVMGSEKTDEISRNGKLEKRVIALSFHKKYMEKVVSSYLRYVMERSNAWKEENNVVKLYALERFGGVSDNIGDGGGPWGSIKLDHPATFDKIAMDPSIKQALIDDLNRILVSNYLGINDHNWFPEIDELMTEVQVTPAEIAEELMKNEDADIALDGLIKFLQRKKIEVVEDEARVGDNKRKTVSETEDEDGDDQHIFINNCKTKKNEKYRMELITLQAIGKERII</sequence>
<dbReference type="Gene3D" id="6.10.280.40">
    <property type="match status" value="1"/>
</dbReference>
<dbReference type="Pfam" id="PF25568">
    <property type="entry name" value="AAA_lid_At3g28540"/>
    <property type="match status" value="1"/>
</dbReference>
<dbReference type="AlphaFoldDB" id="A0AAD5NNF6"/>
<evidence type="ECO:0000256" key="1">
    <source>
        <dbReference type="ARBA" id="ARBA00022801"/>
    </source>
</evidence>
<dbReference type="PANTHER" id="PTHR23070">
    <property type="entry name" value="BCS1 AAA-TYPE ATPASE"/>
    <property type="match status" value="1"/>
</dbReference>
<gene>
    <name evidence="5" type="ORF">LWI28_015184</name>
</gene>
<reference evidence="5" key="2">
    <citation type="submission" date="2023-02" db="EMBL/GenBank/DDBJ databases">
        <authorList>
            <person name="Swenson N.G."/>
            <person name="Wegrzyn J.L."/>
            <person name="Mcevoy S.L."/>
        </authorList>
    </citation>
    <scope>NUCLEOTIDE SEQUENCE</scope>
    <source>
        <strain evidence="5">91603</strain>
        <tissue evidence="5">Leaf</tissue>
    </source>
</reference>
<protein>
    <submittedName>
        <fullName evidence="5">Uncharacterized protein</fullName>
    </submittedName>
</protein>
<accession>A0AAD5NNF6</accession>
<evidence type="ECO:0000313" key="6">
    <source>
        <dbReference type="Proteomes" id="UP001064489"/>
    </source>
</evidence>
<keyword evidence="6" id="KW-1185">Reference proteome</keyword>
<keyword evidence="2" id="KW-0547">Nucleotide-binding</keyword>
<evidence type="ECO:0000313" key="5">
    <source>
        <dbReference type="EMBL" id="KAI9169623.1"/>
    </source>
</evidence>
<feature type="domain" description="AAA+ ATPase At3g28540-like C-terminal" evidence="4">
    <location>
        <begin position="189"/>
        <end position="249"/>
    </location>
</feature>
<dbReference type="GO" id="GO:0005524">
    <property type="term" value="F:ATP binding"/>
    <property type="evidence" value="ECO:0007669"/>
    <property type="project" value="UniProtKB-KW"/>
</dbReference>
<proteinExistence type="predicted"/>
<dbReference type="Proteomes" id="UP001064489">
    <property type="component" value="Chromosome 7"/>
</dbReference>
<dbReference type="Pfam" id="PF14363">
    <property type="entry name" value="AAA_assoc"/>
    <property type="match status" value="1"/>
</dbReference>
<organism evidence="5 6">
    <name type="scientific">Acer negundo</name>
    <name type="common">Box elder</name>
    <dbReference type="NCBI Taxonomy" id="4023"/>
    <lineage>
        <taxon>Eukaryota</taxon>
        <taxon>Viridiplantae</taxon>
        <taxon>Streptophyta</taxon>
        <taxon>Embryophyta</taxon>
        <taxon>Tracheophyta</taxon>
        <taxon>Spermatophyta</taxon>
        <taxon>Magnoliopsida</taxon>
        <taxon>eudicotyledons</taxon>
        <taxon>Gunneridae</taxon>
        <taxon>Pentapetalae</taxon>
        <taxon>rosids</taxon>
        <taxon>malvids</taxon>
        <taxon>Sapindales</taxon>
        <taxon>Sapindaceae</taxon>
        <taxon>Hippocastanoideae</taxon>
        <taxon>Acereae</taxon>
        <taxon>Acer</taxon>
    </lineage>
</organism>
<dbReference type="GO" id="GO:0016787">
    <property type="term" value="F:hydrolase activity"/>
    <property type="evidence" value="ECO:0007669"/>
    <property type="project" value="UniProtKB-KW"/>
</dbReference>
<dbReference type="InterPro" id="IPR025753">
    <property type="entry name" value="AAA_N_dom"/>
</dbReference>
<dbReference type="InterPro" id="IPR058017">
    <property type="entry name" value="At3g28540-like_C"/>
</dbReference>
<evidence type="ECO:0000259" key="4">
    <source>
        <dbReference type="Pfam" id="PF25568"/>
    </source>
</evidence>
<dbReference type="InterPro" id="IPR050747">
    <property type="entry name" value="Mitochondrial_chaperone_BCS1"/>
</dbReference>
<evidence type="ECO:0000256" key="2">
    <source>
        <dbReference type="ARBA" id="ARBA00022840"/>
    </source>
</evidence>
<feature type="domain" description="AAA-type ATPase N-terminal" evidence="3">
    <location>
        <begin position="4"/>
        <end position="84"/>
    </location>
</feature>
<evidence type="ECO:0000259" key="3">
    <source>
        <dbReference type="Pfam" id="PF14363"/>
    </source>
</evidence>
<reference evidence="5" key="1">
    <citation type="journal article" date="2022" name="Plant J.">
        <title>Strategies of tolerance reflected in two North American maple genomes.</title>
        <authorList>
            <person name="McEvoy S.L."/>
            <person name="Sezen U.U."/>
            <person name="Trouern-Trend A."/>
            <person name="McMahon S.M."/>
            <person name="Schaberg P.G."/>
            <person name="Yang J."/>
            <person name="Wegrzyn J.L."/>
            <person name="Swenson N.G."/>
        </authorList>
    </citation>
    <scope>NUCLEOTIDE SEQUENCE</scope>
    <source>
        <strain evidence="5">91603</strain>
    </source>
</reference>
<keyword evidence="2" id="KW-0067">ATP-binding</keyword>
<dbReference type="EMBL" id="JAJSOW010000104">
    <property type="protein sequence ID" value="KAI9169623.1"/>
    <property type="molecule type" value="Genomic_DNA"/>
</dbReference>
<name>A0AAD5NNF6_ACENE</name>
<comment type="caution">
    <text evidence="5">The sequence shown here is derived from an EMBL/GenBank/DDBJ whole genome shotgun (WGS) entry which is preliminary data.</text>
</comment>
<keyword evidence="1" id="KW-0378">Hydrolase</keyword>